<dbReference type="InterPro" id="IPR026001">
    <property type="entry name" value="Abi-like_C"/>
</dbReference>
<comment type="caution">
    <text evidence="2">The sequence shown here is derived from an EMBL/GenBank/DDBJ whole genome shotgun (WGS) entry which is preliminary data.</text>
</comment>
<evidence type="ECO:0000313" key="2">
    <source>
        <dbReference type="EMBL" id="PWK57305.1"/>
    </source>
</evidence>
<dbReference type="AlphaFoldDB" id="A0A316GAR5"/>
<evidence type="ECO:0000259" key="1">
    <source>
        <dbReference type="Pfam" id="PF14355"/>
    </source>
</evidence>
<dbReference type="RefSeq" id="WP_146200041.1">
    <property type="nucleotide sequence ID" value="NZ_QGGW01000012.1"/>
</dbReference>
<keyword evidence="3" id="KW-1185">Reference proteome</keyword>
<dbReference type="EMBL" id="QGGW01000012">
    <property type="protein sequence ID" value="PWK57305.1"/>
    <property type="molecule type" value="Genomic_DNA"/>
</dbReference>
<organism evidence="2 3">
    <name type="scientific">Roseicyclus mahoneyensis</name>
    <dbReference type="NCBI Taxonomy" id="164332"/>
    <lineage>
        <taxon>Bacteria</taxon>
        <taxon>Pseudomonadati</taxon>
        <taxon>Pseudomonadota</taxon>
        <taxon>Alphaproteobacteria</taxon>
        <taxon>Rhodobacterales</taxon>
        <taxon>Roseobacteraceae</taxon>
        <taxon>Roseicyclus</taxon>
    </lineage>
</organism>
<protein>
    <submittedName>
        <fullName evidence="2">Abortive infection Abi-like protein</fullName>
    </submittedName>
</protein>
<dbReference type="OrthoDB" id="6689311at2"/>
<name>A0A316GAR5_9RHOB</name>
<dbReference type="Proteomes" id="UP000245708">
    <property type="component" value="Unassembled WGS sequence"/>
</dbReference>
<reference evidence="2 3" key="1">
    <citation type="submission" date="2018-05" db="EMBL/GenBank/DDBJ databases">
        <title>Genomic Encyclopedia of Type Strains, Phase IV (KMG-IV): sequencing the most valuable type-strain genomes for metagenomic binning, comparative biology and taxonomic classification.</title>
        <authorList>
            <person name="Goeker M."/>
        </authorList>
    </citation>
    <scope>NUCLEOTIDE SEQUENCE [LARGE SCALE GENOMIC DNA]</scope>
    <source>
        <strain evidence="2 3">DSM 16097</strain>
    </source>
</reference>
<accession>A0A316GAR5</accession>
<proteinExistence type="predicted"/>
<gene>
    <name evidence="2" type="ORF">C7455_11231</name>
</gene>
<evidence type="ECO:0000313" key="3">
    <source>
        <dbReference type="Proteomes" id="UP000245708"/>
    </source>
</evidence>
<feature type="domain" description="Abortive infection protein-like C-terminal" evidence="1">
    <location>
        <begin position="85"/>
        <end position="157"/>
    </location>
</feature>
<dbReference type="Pfam" id="PF14355">
    <property type="entry name" value="Abi_C"/>
    <property type="match status" value="1"/>
</dbReference>
<sequence>MSELYPNITRFCVHWAHAPMIQQTLDALQREYAAGNDAAIDAAKCMVECACKTLVQELDHPGNPIKTHPNSPIKGANPTLGDWLAATTTLLSLVDERDDPMNKIVSQYNKLVTELGEFRKKAGPLSHGKIGFVSRLSEHHRRMAVIAADTIVGFLHDAYLDQQTDPVRTFEPYERFEHFNQRIDAHISFISARIEDGLLLVGVAFDSDDRREIEVSISQFLFGLERETYKEAQMFTATLPFPTEEVIQDD</sequence>